<accession>Q2GE90</accession>
<dbReference type="RefSeq" id="WP_011451712.1">
    <property type="nucleotide sequence ID" value="NC_007798.1"/>
</dbReference>
<dbReference type="AlphaFoldDB" id="Q2GE90"/>
<dbReference type="KEGG" id="nse:NSE_0316"/>
<reference evidence="1 2" key="1">
    <citation type="journal article" date="2006" name="PLoS Genet.">
        <title>Comparative genomics of emerging human ehrlichiosis agents.</title>
        <authorList>
            <person name="Dunning Hotopp J.C."/>
            <person name="Lin M."/>
            <person name="Madupu R."/>
            <person name="Crabtree J."/>
            <person name="Angiuoli S.V."/>
            <person name="Eisen J.A."/>
            <person name="Seshadri R."/>
            <person name="Ren Q."/>
            <person name="Wu M."/>
            <person name="Utterback T.R."/>
            <person name="Smith S."/>
            <person name="Lewis M."/>
            <person name="Khouri H."/>
            <person name="Zhang C."/>
            <person name="Niu H."/>
            <person name="Lin Q."/>
            <person name="Ohashi N."/>
            <person name="Zhi N."/>
            <person name="Nelson W."/>
            <person name="Brinkac L.M."/>
            <person name="Dodson R.J."/>
            <person name="Rosovitz M.J."/>
            <person name="Sundaram J."/>
            <person name="Daugherty S.C."/>
            <person name="Davidsen T."/>
            <person name="Durkin A.S."/>
            <person name="Gwinn M."/>
            <person name="Haft D.H."/>
            <person name="Selengut J.D."/>
            <person name="Sullivan S.A."/>
            <person name="Zafar N."/>
            <person name="Zhou L."/>
            <person name="Benahmed F."/>
            <person name="Forberger H."/>
            <person name="Halpin R."/>
            <person name="Mulligan S."/>
            <person name="Robinson J."/>
            <person name="White O."/>
            <person name="Rikihisa Y."/>
            <person name="Tettelin H."/>
        </authorList>
    </citation>
    <scope>NUCLEOTIDE SEQUENCE [LARGE SCALE GENOMIC DNA]</scope>
    <source>
        <strain evidence="2">ATCC VR-367 / Miyayama</strain>
    </source>
</reference>
<gene>
    <name evidence="1" type="ordered locus">NSE_0316</name>
</gene>
<protein>
    <submittedName>
        <fullName evidence="1">Uncharacterized protein</fullName>
    </submittedName>
</protein>
<proteinExistence type="predicted"/>
<keyword evidence="2" id="KW-1185">Reference proteome</keyword>
<evidence type="ECO:0000313" key="1">
    <source>
        <dbReference type="EMBL" id="ABD46227.1"/>
    </source>
</evidence>
<dbReference type="Proteomes" id="UP000001942">
    <property type="component" value="Chromosome"/>
</dbReference>
<organism evidence="1 2">
    <name type="scientific">Ehrlichia sennetsu (strain ATCC VR-367 / Miyayama)</name>
    <name type="common">Neorickettsia sennetsu</name>
    <dbReference type="NCBI Taxonomy" id="222891"/>
    <lineage>
        <taxon>Bacteria</taxon>
        <taxon>Pseudomonadati</taxon>
        <taxon>Pseudomonadota</taxon>
        <taxon>Alphaproteobacteria</taxon>
        <taxon>Rickettsiales</taxon>
        <taxon>Anaplasmataceae</taxon>
        <taxon>Ehrlichia</taxon>
    </lineage>
</organism>
<dbReference type="EMBL" id="CP000237">
    <property type="protein sequence ID" value="ABD46227.1"/>
    <property type="molecule type" value="Genomic_DNA"/>
</dbReference>
<name>Q2GE90_EHRS3</name>
<evidence type="ECO:0000313" key="2">
    <source>
        <dbReference type="Proteomes" id="UP000001942"/>
    </source>
</evidence>
<sequence length="42" mass="4646">MSKIMVLSVLLIVVLIVLSYLSFYSEEKHQPDQSIIPGGVVV</sequence>
<dbReference type="HOGENOM" id="CLU_3254676_0_0_5"/>